<dbReference type="Pfam" id="PF03105">
    <property type="entry name" value="SPX"/>
    <property type="match status" value="1"/>
</dbReference>
<dbReference type="AlphaFoldDB" id="A0A7S1BF55"/>
<reference evidence="3" key="1">
    <citation type="submission" date="2021-01" db="EMBL/GenBank/DDBJ databases">
        <authorList>
            <person name="Corre E."/>
            <person name="Pelletier E."/>
            <person name="Niang G."/>
            <person name="Scheremetjew M."/>
            <person name="Finn R."/>
            <person name="Kale V."/>
            <person name="Holt S."/>
            <person name="Cochrane G."/>
            <person name="Meng A."/>
            <person name="Brown T."/>
            <person name="Cohen L."/>
        </authorList>
    </citation>
    <scope>NUCLEOTIDE SEQUENCE</scope>
    <source>
        <strain evidence="3">308</strain>
    </source>
</reference>
<gene>
    <name evidence="3" type="ORF">CHYS00102_LOCUS12614</name>
</gene>
<dbReference type="EMBL" id="HBFR01017293">
    <property type="protein sequence ID" value="CAD8885417.1"/>
    <property type="molecule type" value="Transcribed_RNA"/>
</dbReference>
<feature type="region of interest" description="Disordered" evidence="1">
    <location>
        <begin position="42"/>
        <end position="65"/>
    </location>
</feature>
<dbReference type="InterPro" id="IPR004331">
    <property type="entry name" value="SPX_dom"/>
</dbReference>
<dbReference type="PANTHER" id="PTHR45978:SF7">
    <property type="entry name" value="SPX DOMAIN-CONTAINING PROTEIN 4"/>
    <property type="match status" value="1"/>
</dbReference>
<name>A0A7S1BF55_9STRA</name>
<dbReference type="GO" id="GO:0016036">
    <property type="term" value="P:cellular response to phosphate starvation"/>
    <property type="evidence" value="ECO:0007669"/>
    <property type="project" value="InterPro"/>
</dbReference>
<feature type="domain" description="SPX" evidence="2">
    <location>
        <begin position="1"/>
        <end position="169"/>
    </location>
</feature>
<evidence type="ECO:0000313" key="3">
    <source>
        <dbReference type="EMBL" id="CAD8885417.1"/>
    </source>
</evidence>
<feature type="compositionally biased region" description="Basic and acidic residues" evidence="1">
    <location>
        <begin position="311"/>
        <end position="321"/>
    </location>
</feature>
<evidence type="ECO:0000256" key="1">
    <source>
        <dbReference type="SAM" id="MobiDB-lite"/>
    </source>
</evidence>
<organism evidence="3">
    <name type="scientific">Corethron hystrix</name>
    <dbReference type="NCBI Taxonomy" id="216773"/>
    <lineage>
        <taxon>Eukaryota</taxon>
        <taxon>Sar</taxon>
        <taxon>Stramenopiles</taxon>
        <taxon>Ochrophyta</taxon>
        <taxon>Bacillariophyta</taxon>
        <taxon>Coscinodiscophyceae</taxon>
        <taxon>Corethrophycidae</taxon>
        <taxon>Corethrales</taxon>
        <taxon>Corethraceae</taxon>
        <taxon>Corethron</taxon>
    </lineage>
</organism>
<sequence>MKFCKNMQRMAELADPEWAPFWVNYKMLKKIIKELPATINTTQRSSSSSVGNNNTLPDSPRKMGKTPGEITFFKLLHSELKKAIHFFAMASQEFIIREERIKEGIAILKQPTSILVNNRWSLIARSIYCFHKELLLLETYAIMTYCAFSKILKKHDKNTGYNTRIAFMAKVVNCANFTSYPSLLEMIMRSEKMYESVAGKLKEEGNSALYEDERLFINMIHRLNQQAVGTATAEGRKIPSTKREIIGGELTNEHDTGSMMGTNLRKMNLVEAHTVLKSLLEENEAYAADISSDDRSEENLTERIIQKSLKRKSDTVCDDRTPKKKSLQSQNY</sequence>
<dbReference type="InterPro" id="IPR031142">
    <property type="entry name" value="SPX_prot"/>
</dbReference>
<feature type="compositionally biased region" description="Polar residues" evidence="1">
    <location>
        <begin position="42"/>
        <end position="57"/>
    </location>
</feature>
<proteinExistence type="predicted"/>
<dbReference type="PROSITE" id="PS51382">
    <property type="entry name" value="SPX"/>
    <property type="match status" value="1"/>
</dbReference>
<accession>A0A7S1BF55</accession>
<feature type="region of interest" description="Disordered" evidence="1">
    <location>
        <begin position="311"/>
        <end position="332"/>
    </location>
</feature>
<dbReference type="PANTHER" id="PTHR45978">
    <property type="entry name" value="SPX DOMAIN-CONTAINING PROTEIN 3"/>
    <property type="match status" value="1"/>
</dbReference>
<evidence type="ECO:0000259" key="2">
    <source>
        <dbReference type="PROSITE" id="PS51382"/>
    </source>
</evidence>
<protein>
    <recommendedName>
        <fullName evidence="2">SPX domain-containing protein</fullName>
    </recommendedName>
</protein>